<feature type="chain" id="PRO_5045784601" evidence="2">
    <location>
        <begin position="30"/>
        <end position="487"/>
    </location>
</feature>
<gene>
    <name evidence="3" type="ORF">GCM10010302_43950</name>
</gene>
<feature type="region of interest" description="Disordered" evidence="1">
    <location>
        <begin position="32"/>
        <end position="71"/>
    </location>
</feature>
<reference evidence="4" key="1">
    <citation type="journal article" date="2019" name="Int. J. Syst. Evol. Microbiol.">
        <title>The Global Catalogue of Microorganisms (GCM) 10K type strain sequencing project: providing services to taxonomists for standard genome sequencing and annotation.</title>
        <authorList>
            <consortium name="The Broad Institute Genomics Platform"/>
            <consortium name="The Broad Institute Genome Sequencing Center for Infectious Disease"/>
            <person name="Wu L."/>
            <person name="Ma J."/>
        </authorList>
    </citation>
    <scope>NUCLEOTIDE SEQUENCE [LARGE SCALE GENOMIC DNA]</scope>
    <source>
        <strain evidence="4">JCM 4505</strain>
    </source>
</reference>
<sequence length="487" mass="49465">MSFSLPTGGRLAALALSLAVTLGAGGLTAAPATASPPASPYGPQAPQNPFTAANGAATMHGDSASSGTTAYPGPGTSGIDYSRTALASACPTVVVGGDGYVIALCTTIFGRTPTVHLLDPGTGADLASLALPKGSLFGGVYAYLDNEDRLVVVDGNNTLVRVGHHRSGSGWELRIDQSTPLGDVVPAGDDIVGLTPDWNGRVWFATSGGVIGTVDTGTGAVRGIRTGEGVQNSISTVPGRTAVATDHALYLLSAAPDGTPVVDWRAPYDRGPARKPGQLSWGTGTTPAFFGPGLGTEYVTIVDNAAPHANLLVYRAAGGPEPVCRIPVLTQYARSGTEDAVIASGRSVFVTNTYGYPYPALPEGAPASQPSSADFDGGLSRVDVNAEGTGCSVVWNSPVKSAALPRLSLADGKIYTVSVTGPTGSAGVNTFARYHHSVIDPASGAQLASSFLGIGLVYNPLQMRGTAAPDGTLYQGTETGVVRISRR</sequence>
<comment type="caution">
    <text evidence="3">The sequence shown here is derived from an EMBL/GenBank/DDBJ whole genome shotgun (WGS) entry which is preliminary data.</text>
</comment>
<feature type="signal peptide" evidence="2">
    <location>
        <begin position="1"/>
        <end position="29"/>
    </location>
</feature>
<organism evidence="3 4">
    <name type="scientific">Streptomyces polychromogenes</name>
    <dbReference type="NCBI Taxonomy" id="67342"/>
    <lineage>
        <taxon>Bacteria</taxon>
        <taxon>Bacillati</taxon>
        <taxon>Actinomycetota</taxon>
        <taxon>Actinomycetes</taxon>
        <taxon>Kitasatosporales</taxon>
        <taxon>Streptomycetaceae</taxon>
        <taxon>Streptomyces</taxon>
    </lineage>
</organism>
<dbReference type="RefSeq" id="WP_344162139.1">
    <property type="nucleotide sequence ID" value="NZ_BAAABV010000021.1"/>
</dbReference>
<evidence type="ECO:0000313" key="4">
    <source>
        <dbReference type="Proteomes" id="UP001501867"/>
    </source>
</evidence>
<evidence type="ECO:0000256" key="2">
    <source>
        <dbReference type="SAM" id="SignalP"/>
    </source>
</evidence>
<proteinExistence type="predicted"/>
<protein>
    <submittedName>
        <fullName evidence="3">Uncharacterized protein</fullName>
    </submittedName>
</protein>
<keyword evidence="4" id="KW-1185">Reference proteome</keyword>
<name>A0ABP3F7Q2_9ACTN</name>
<dbReference type="Proteomes" id="UP001501867">
    <property type="component" value="Unassembled WGS sequence"/>
</dbReference>
<dbReference type="EMBL" id="BAAABV010000021">
    <property type="protein sequence ID" value="GAA0300587.1"/>
    <property type="molecule type" value="Genomic_DNA"/>
</dbReference>
<evidence type="ECO:0000256" key="1">
    <source>
        <dbReference type="SAM" id="MobiDB-lite"/>
    </source>
</evidence>
<keyword evidence="2" id="KW-0732">Signal</keyword>
<dbReference type="SUPFAM" id="SSF50998">
    <property type="entry name" value="Quinoprotein alcohol dehydrogenase-like"/>
    <property type="match status" value="1"/>
</dbReference>
<evidence type="ECO:0000313" key="3">
    <source>
        <dbReference type="EMBL" id="GAA0300587.1"/>
    </source>
</evidence>
<dbReference type="InterPro" id="IPR011047">
    <property type="entry name" value="Quinoprotein_ADH-like_sf"/>
</dbReference>
<accession>A0ABP3F7Q2</accession>